<dbReference type="EMBL" id="JAINUF010000012">
    <property type="protein sequence ID" value="KAJ8344667.1"/>
    <property type="molecule type" value="Genomic_DNA"/>
</dbReference>
<evidence type="ECO:0000256" key="1">
    <source>
        <dbReference type="ARBA" id="ARBA00004167"/>
    </source>
</evidence>
<keyword evidence="4" id="KW-1133">Transmembrane helix</keyword>
<evidence type="ECO:0000256" key="2">
    <source>
        <dbReference type="ARBA" id="ARBA00022692"/>
    </source>
</evidence>
<dbReference type="PANTHER" id="PTHR23037">
    <property type="entry name" value="CYTOKINE RECEPTOR"/>
    <property type="match status" value="1"/>
</dbReference>
<dbReference type="GO" id="GO:0016064">
    <property type="term" value="P:immunoglobulin mediated immune response"/>
    <property type="evidence" value="ECO:0007669"/>
    <property type="project" value="TreeGrafter"/>
</dbReference>
<comment type="subcellular location">
    <subcellularLocation>
        <location evidence="1">Membrane</location>
        <topology evidence="1">Single-pass membrane protein</topology>
    </subcellularLocation>
</comment>
<sequence>MLFRIMVFLLELLSLSYAHLNISNLNCFNDYEETMVCEFTSGMPLSCSSYSLDFVSQHQEHFMCTFMNSSRKSNSLSRCRCTVKMPLMVNIEKYTRNLLEGGRVINTRIITAFDNIKPRAPEILSVMPMGNGNYNIMCKKHYDEQSFLYDSLEIQLSYGKKGEADTAWRTIPATLPSQEIVGSHLEPSSEYIVKARSHSPQYNTQFSDWSREVEWTVPASVQNVWEIIIPVLSVLLIIVIYASYQGSIRLKTQWWDRIPTPNDDIKYMLPGNPKVFTPKVYDPWSIHPDALTIATTEEKPWAPPGRSECDQEFSYKNVPSCQSAIDSGVGSHTDSQTGLTGSVGSCSSSQWGYRNVLCTRWPATPFQESASCGTPCSVAPLTPASDSCQDCGEHGALGTPSLLAYLHKQLHAPDSFREGLRIPIDCEYQPCNIGLTSSPPAEGADPTCSFNTDILDALLQNTCALTCGTDDGYQSFAQAIARTAQSQATFPACRLDPCEEGYQAVQTVLEHREHQTFAPGKADMDGPESWTVQRAEPPTVS</sequence>
<evidence type="ECO:0000256" key="7">
    <source>
        <dbReference type="SAM" id="MobiDB-lite"/>
    </source>
</evidence>
<evidence type="ECO:0000313" key="11">
    <source>
        <dbReference type="Proteomes" id="UP001152622"/>
    </source>
</evidence>
<dbReference type="GO" id="GO:0004896">
    <property type="term" value="F:cytokine receptor activity"/>
    <property type="evidence" value="ECO:0007669"/>
    <property type="project" value="InterPro"/>
</dbReference>
<keyword evidence="5" id="KW-0472">Membrane</keyword>
<dbReference type="GO" id="GO:0002532">
    <property type="term" value="P:production of molecular mediator involved in inflammatory response"/>
    <property type="evidence" value="ECO:0007669"/>
    <property type="project" value="InterPro"/>
</dbReference>
<dbReference type="PANTHER" id="PTHR23037:SF42">
    <property type="entry name" value="CYTOKINE RECEPTOR COMMON SUBUNIT GAMMA ISOFORM X1-RELATED"/>
    <property type="match status" value="1"/>
</dbReference>
<keyword evidence="11" id="KW-1185">Reference proteome</keyword>
<gene>
    <name evidence="10" type="ORF">SKAU_G00288600</name>
</gene>
<dbReference type="InterPro" id="IPR013783">
    <property type="entry name" value="Ig-like_fold"/>
</dbReference>
<dbReference type="OrthoDB" id="8962741at2759"/>
<evidence type="ECO:0000256" key="8">
    <source>
        <dbReference type="SAM" id="SignalP"/>
    </source>
</evidence>
<dbReference type="InterPro" id="IPR015319">
    <property type="entry name" value="IL-4_rcpt-alpha_N"/>
</dbReference>
<proteinExistence type="predicted"/>
<name>A0A9Q1IL37_SYNKA</name>
<keyword evidence="6" id="KW-0675">Receptor</keyword>
<dbReference type="Proteomes" id="UP001152622">
    <property type="component" value="Chromosome 12"/>
</dbReference>
<accession>A0A9Q1IL37</accession>
<feature type="signal peptide" evidence="8">
    <location>
        <begin position="1"/>
        <end position="18"/>
    </location>
</feature>
<dbReference type="SUPFAM" id="SSF49265">
    <property type="entry name" value="Fibronectin type III"/>
    <property type="match status" value="2"/>
</dbReference>
<evidence type="ECO:0000256" key="3">
    <source>
        <dbReference type="ARBA" id="ARBA00022729"/>
    </source>
</evidence>
<keyword evidence="3 8" id="KW-0732">Signal</keyword>
<evidence type="ECO:0000256" key="4">
    <source>
        <dbReference type="ARBA" id="ARBA00022989"/>
    </source>
</evidence>
<feature type="chain" id="PRO_5040175553" description="Interleukin-4 receptor alpha N-terminal domain-containing protein" evidence="8">
    <location>
        <begin position="19"/>
        <end position="541"/>
    </location>
</feature>
<organism evidence="10 11">
    <name type="scientific">Synaphobranchus kaupii</name>
    <name type="common">Kaup's arrowtooth eel</name>
    <dbReference type="NCBI Taxonomy" id="118154"/>
    <lineage>
        <taxon>Eukaryota</taxon>
        <taxon>Metazoa</taxon>
        <taxon>Chordata</taxon>
        <taxon>Craniata</taxon>
        <taxon>Vertebrata</taxon>
        <taxon>Euteleostomi</taxon>
        <taxon>Actinopterygii</taxon>
        <taxon>Neopterygii</taxon>
        <taxon>Teleostei</taxon>
        <taxon>Anguilliformes</taxon>
        <taxon>Synaphobranchidae</taxon>
        <taxon>Synaphobranchus</taxon>
    </lineage>
</organism>
<dbReference type="Gene3D" id="2.60.40.10">
    <property type="entry name" value="Immunoglobulins"/>
    <property type="match status" value="2"/>
</dbReference>
<reference evidence="10" key="1">
    <citation type="journal article" date="2023" name="Science">
        <title>Genome structures resolve the early diversification of teleost fishes.</title>
        <authorList>
            <person name="Parey E."/>
            <person name="Louis A."/>
            <person name="Montfort J."/>
            <person name="Bouchez O."/>
            <person name="Roques C."/>
            <person name="Iampietro C."/>
            <person name="Lluch J."/>
            <person name="Castinel A."/>
            <person name="Donnadieu C."/>
            <person name="Desvignes T."/>
            <person name="Floi Bucao C."/>
            <person name="Jouanno E."/>
            <person name="Wen M."/>
            <person name="Mejri S."/>
            <person name="Dirks R."/>
            <person name="Jansen H."/>
            <person name="Henkel C."/>
            <person name="Chen W.J."/>
            <person name="Zahm M."/>
            <person name="Cabau C."/>
            <person name="Klopp C."/>
            <person name="Thompson A.W."/>
            <person name="Robinson-Rechavi M."/>
            <person name="Braasch I."/>
            <person name="Lecointre G."/>
            <person name="Bobe J."/>
            <person name="Postlethwait J.H."/>
            <person name="Berthelot C."/>
            <person name="Roest Crollius H."/>
            <person name="Guiguen Y."/>
        </authorList>
    </citation>
    <scope>NUCLEOTIDE SEQUENCE</scope>
    <source>
        <strain evidence="10">WJC10195</strain>
    </source>
</reference>
<feature type="region of interest" description="Disordered" evidence="7">
    <location>
        <begin position="517"/>
        <end position="541"/>
    </location>
</feature>
<evidence type="ECO:0000313" key="10">
    <source>
        <dbReference type="EMBL" id="KAJ8344667.1"/>
    </source>
</evidence>
<dbReference type="GO" id="GO:0009897">
    <property type="term" value="C:external side of plasma membrane"/>
    <property type="evidence" value="ECO:0007669"/>
    <property type="project" value="TreeGrafter"/>
</dbReference>
<feature type="domain" description="Interleukin-4 receptor alpha N-terminal" evidence="9">
    <location>
        <begin position="22"/>
        <end position="110"/>
    </location>
</feature>
<evidence type="ECO:0000256" key="6">
    <source>
        <dbReference type="ARBA" id="ARBA00023170"/>
    </source>
</evidence>
<dbReference type="Pfam" id="PF09238">
    <property type="entry name" value="IL4Ra_N"/>
    <property type="match status" value="1"/>
</dbReference>
<evidence type="ECO:0000259" key="9">
    <source>
        <dbReference type="Pfam" id="PF09238"/>
    </source>
</evidence>
<keyword evidence="2" id="KW-0812">Transmembrane</keyword>
<protein>
    <recommendedName>
        <fullName evidence="9">Interleukin-4 receptor alpha N-terminal domain-containing protein</fullName>
    </recommendedName>
</protein>
<dbReference type="InterPro" id="IPR036116">
    <property type="entry name" value="FN3_sf"/>
</dbReference>
<comment type="caution">
    <text evidence="10">The sequence shown here is derived from an EMBL/GenBank/DDBJ whole genome shotgun (WGS) entry which is preliminary data.</text>
</comment>
<dbReference type="AlphaFoldDB" id="A0A9Q1IL37"/>
<evidence type="ECO:0000256" key="5">
    <source>
        <dbReference type="ARBA" id="ARBA00023136"/>
    </source>
</evidence>